<dbReference type="InterPro" id="IPR036390">
    <property type="entry name" value="WH_DNA-bd_sf"/>
</dbReference>
<proteinExistence type="predicted"/>
<feature type="compositionally biased region" description="Polar residues" evidence="1">
    <location>
        <begin position="926"/>
        <end position="945"/>
    </location>
</feature>
<dbReference type="Proteomes" id="UP000276588">
    <property type="component" value="Unassembled WGS sequence"/>
</dbReference>
<feature type="region of interest" description="Disordered" evidence="1">
    <location>
        <begin position="916"/>
        <end position="945"/>
    </location>
</feature>
<sequence>MTDDVGDRPEHLKWETGEVVDERVGELILDDQYPASTAAEISLDEDTTVSRSSADNPGIWADLLREPDVQTALVQGIHRFADGRTASELQAALEARGVADTLRGVITRVVWGVERDDPDDEEAYIRELLYGGDDRDGLLYLARRLGTQRAPADQILGTARLIGWATSDQKIDPPTIAVSVQQSFREQTQKRRESVLQLLRQLARNCEVVIVGAPVDLRWLAVAHDVDRAAFSERWSGPGKSAAIDERVDQALDVLDRECKGTQILRHLHNRPDEVMSYHALASALMVSTATISNWVHRRDDALAELGLVETIDVGRQTHVELGPAGREAIETIETETTRQQRLDEAFSDPLHSSEHGRVVPREHGEPPTGDPRRKGDGLAPVATLSRRDAYGAIASRRENGFSLVDHPVEKTDDYRVAGIWVNPTGSRVVTSTEYVNPMQYWVSTARSLTHRRIFEYCLTPERLESADHSFIDLFEEHREVLRSSRCLGHLPDDHDTVEDFIDALQDARSDLEDLTSQLHNGDFDDEDRFRGDILREALGLAGTMVHLMDLVDVDVVRELRLPTFSSDFDADRWEDLTQTLAVGAAIQSRYGQFSAYRQLFEQREQKLDWTIFVDVDAADPVGEMIGSFVLVGNFGDRDGDKRAAFVEDLETELQSPSEVRDDAPEFTVDIPIRAFEFDREQFALATAKMADVKNLRPTREAVSLLRLFVGNPYDAATAINWLGSESHLRDLRVSEIRYALSKLPTDRLVPHCTPGAQAIVKTLLAVDEPLSTTELAEAADIARSTISRGGDAAGDRLQALGLLEQTDDGWRLPIAFNNDEERYDETVPWVINEAEQVAVRDIFYEAAQELVDDPTRWGDPGDPVCGCWLSLTDKGLPDLRPLIDYWEWLDPWVDIFEAVLDERSMLATVEESHPSEATVAFGTPPKQTSIQSPRETIQQRGYSI</sequence>
<organism evidence="2 3">
    <name type="scientific">Halonotius aquaticus</name>
    <dbReference type="NCBI Taxonomy" id="2216978"/>
    <lineage>
        <taxon>Archaea</taxon>
        <taxon>Methanobacteriati</taxon>
        <taxon>Methanobacteriota</taxon>
        <taxon>Stenosarchaea group</taxon>
        <taxon>Halobacteria</taxon>
        <taxon>Halobacteriales</taxon>
        <taxon>Haloferacaceae</taxon>
        <taxon>Halonotius</taxon>
    </lineage>
</organism>
<evidence type="ECO:0000313" key="3">
    <source>
        <dbReference type="Proteomes" id="UP000276588"/>
    </source>
</evidence>
<dbReference type="InterPro" id="IPR036388">
    <property type="entry name" value="WH-like_DNA-bd_sf"/>
</dbReference>
<dbReference type="OrthoDB" id="325948at2157"/>
<comment type="caution">
    <text evidence="2">The sequence shown here is derived from an EMBL/GenBank/DDBJ whole genome shotgun (WGS) entry which is preliminary data.</text>
</comment>
<dbReference type="SUPFAM" id="SSF46785">
    <property type="entry name" value="Winged helix' DNA-binding domain"/>
    <property type="match status" value="1"/>
</dbReference>
<reference evidence="2 3" key="1">
    <citation type="submission" date="2018-06" db="EMBL/GenBank/DDBJ databases">
        <title>Halonotius sp. F13-13 a new haloarchaeeon isolated from a solar saltern from Isla Cristina, Huelva, Spain.</title>
        <authorList>
            <person name="Duran-Viseras A."/>
            <person name="Sanchez-Porro C."/>
            <person name="Ventosa A."/>
        </authorList>
    </citation>
    <scope>NUCLEOTIDE SEQUENCE [LARGE SCALE GENOMIC DNA]</scope>
    <source>
        <strain evidence="2 3">F13-13</strain>
    </source>
</reference>
<dbReference type="RefSeq" id="WP_120102729.1">
    <property type="nucleotide sequence ID" value="NZ_QKNY01000010.1"/>
</dbReference>
<evidence type="ECO:0000256" key="1">
    <source>
        <dbReference type="SAM" id="MobiDB-lite"/>
    </source>
</evidence>
<keyword evidence="3" id="KW-1185">Reference proteome</keyword>
<dbReference type="AlphaFoldDB" id="A0A3A6PND1"/>
<dbReference type="EMBL" id="QKNY01000010">
    <property type="protein sequence ID" value="RJX43085.1"/>
    <property type="molecule type" value="Genomic_DNA"/>
</dbReference>
<protein>
    <submittedName>
        <fullName evidence="2">Uncharacterized protein</fullName>
    </submittedName>
</protein>
<dbReference type="Gene3D" id="1.10.10.10">
    <property type="entry name" value="Winged helix-like DNA-binding domain superfamily/Winged helix DNA-binding domain"/>
    <property type="match status" value="1"/>
</dbReference>
<evidence type="ECO:0000313" key="2">
    <source>
        <dbReference type="EMBL" id="RJX43085.1"/>
    </source>
</evidence>
<name>A0A3A6PND1_9EURY</name>
<accession>A0A3A6PND1</accession>
<gene>
    <name evidence="2" type="ORF">DM826_07195</name>
</gene>
<feature type="region of interest" description="Disordered" evidence="1">
    <location>
        <begin position="347"/>
        <end position="379"/>
    </location>
</feature>
<feature type="compositionally biased region" description="Basic and acidic residues" evidence="1">
    <location>
        <begin position="352"/>
        <end position="377"/>
    </location>
</feature>